<proteinExistence type="inferred from homology"/>
<keyword evidence="3 7" id="KW-0694">RNA-binding</keyword>
<dbReference type="AlphaFoldDB" id="A0A327JEI4"/>
<evidence type="ECO:0000256" key="6">
    <source>
        <dbReference type="ARBA" id="ARBA00035163"/>
    </source>
</evidence>
<dbReference type="RefSeq" id="WP_111436429.1">
    <property type="nucleotide sequence ID" value="NZ_JACIGG010000002.1"/>
</dbReference>
<evidence type="ECO:0000256" key="2">
    <source>
        <dbReference type="ARBA" id="ARBA00022730"/>
    </source>
</evidence>
<dbReference type="PRINTS" id="PR00975">
    <property type="entry name" value="RIBOSOMALS19"/>
</dbReference>
<comment type="caution">
    <text evidence="9">The sequence shown here is derived from an EMBL/GenBank/DDBJ whole genome shotgun (WGS) entry which is preliminary data.</text>
</comment>
<evidence type="ECO:0000256" key="7">
    <source>
        <dbReference type="HAMAP-Rule" id="MF_00531"/>
    </source>
</evidence>
<dbReference type="GO" id="GO:0005737">
    <property type="term" value="C:cytoplasm"/>
    <property type="evidence" value="ECO:0007669"/>
    <property type="project" value="UniProtKB-ARBA"/>
</dbReference>
<evidence type="ECO:0000256" key="4">
    <source>
        <dbReference type="ARBA" id="ARBA00022980"/>
    </source>
</evidence>
<dbReference type="SUPFAM" id="SSF54570">
    <property type="entry name" value="Ribosomal protein S19"/>
    <property type="match status" value="1"/>
</dbReference>
<organism evidence="9 10">
    <name type="scientific">Rhodobium orientis</name>
    <dbReference type="NCBI Taxonomy" id="34017"/>
    <lineage>
        <taxon>Bacteria</taxon>
        <taxon>Pseudomonadati</taxon>
        <taxon>Pseudomonadota</taxon>
        <taxon>Alphaproteobacteria</taxon>
        <taxon>Hyphomicrobiales</taxon>
        <taxon>Rhodobiaceae</taxon>
        <taxon>Rhodobium</taxon>
    </lineage>
</organism>
<dbReference type="PANTHER" id="PTHR11880:SF8">
    <property type="entry name" value="SMALL RIBOSOMAL SUBUNIT PROTEIN US19M"/>
    <property type="match status" value="1"/>
</dbReference>
<dbReference type="OrthoDB" id="9797833at2"/>
<dbReference type="HAMAP" id="MF_00531">
    <property type="entry name" value="Ribosomal_uS19"/>
    <property type="match status" value="1"/>
</dbReference>
<keyword evidence="5 7" id="KW-0687">Ribonucleoprotein</keyword>
<reference evidence="9 10" key="1">
    <citation type="submission" date="2017-07" db="EMBL/GenBank/DDBJ databases">
        <title>Draft Genome Sequences of Select Purple Nonsulfur Bacteria.</title>
        <authorList>
            <person name="Lasarre B."/>
            <person name="Mckinlay J.B."/>
        </authorList>
    </citation>
    <scope>NUCLEOTIDE SEQUENCE [LARGE SCALE GENOMIC DNA]</scope>
    <source>
        <strain evidence="9 10">DSM 11290</strain>
    </source>
</reference>
<dbReference type="GO" id="GO:0015935">
    <property type="term" value="C:small ribosomal subunit"/>
    <property type="evidence" value="ECO:0007669"/>
    <property type="project" value="InterPro"/>
</dbReference>
<evidence type="ECO:0000256" key="3">
    <source>
        <dbReference type="ARBA" id="ARBA00022884"/>
    </source>
</evidence>
<evidence type="ECO:0000313" key="10">
    <source>
        <dbReference type="Proteomes" id="UP000249299"/>
    </source>
</evidence>
<evidence type="ECO:0000256" key="5">
    <source>
        <dbReference type="ARBA" id="ARBA00023274"/>
    </source>
</evidence>
<sequence>MARSVWKGPFIDGYLLKKAEKAASSGRKEVIKIWSRRSTILPQFVGLTFGVYNGQKHIPVLVSEDMVGHKFGEFAPTRTYYGHAADKKAKRR</sequence>
<evidence type="ECO:0000256" key="1">
    <source>
        <dbReference type="ARBA" id="ARBA00007345"/>
    </source>
</evidence>
<protein>
    <recommendedName>
        <fullName evidence="6 7">Small ribosomal subunit protein uS19</fullName>
    </recommendedName>
</protein>
<dbReference type="PIRSF" id="PIRSF002144">
    <property type="entry name" value="Ribosomal_S19"/>
    <property type="match status" value="1"/>
</dbReference>
<dbReference type="InterPro" id="IPR023575">
    <property type="entry name" value="Ribosomal_uS19_SF"/>
</dbReference>
<dbReference type="GO" id="GO:0000028">
    <property type="term" value="P:ribosomal small subunit assembly"/>
    <property type="evidence" value="ECO:0007669"/>
    <property type="project" value="TreeGrafter"/>
</dbReference>
<keyword evidence="4 7" id="KW-0689">Ribosomal protein</keyword>
<dbReference type="Pfam" id="PF00203">
    <property type="entry name" value="Ribosomal_S19"/>
    <property type="match status" value="1"/>
</dbReference>
<dbReference type="PROSITE" id="PS00323">
    <property type="entry name" value="RIBOSOMAL_S19"/>
    <property type="match status" value="1"/>
</dbReference>
<dbReference type="EMBL" id="NPEV01000068">
    <property type="protein sequence ID" value="RAI24749.1"/>
    <property type="molecule type" value="Genomic_DNA"/>
</dbReference>
<accession>A0A327JEI4</accession>
<comment type="function">
    <text evidence="7">Protein S19 forms a complex with S13 that binds strongly to the 16S ribosomal RNA.</text>
</comment>
<dbReference type="Proteomes" id="UP000249299">
    <property type="component" value="Unassembled WGS sequence"/>
</dbReference>
<dbReference type="Gene3D" id="3.30.860.10">
    <property type="entry name" value="30s Ribosomal Protein S19, Chain A"/>
    <property type="match status" value="1"/>
</dbReference>
<name>A0A327JEI4_9HYPH</name>
<dbReference type="GO" id="GO:0003735">
    <property type="term" value="F:structural constituent of ribosome"/>
    <property type="evidence" value="ECO:0007669"/>
    <property type="project" value="InterPro"/>
</dbReference>
<dbReference type="InterPro" id="IPR020934">
    <property type="entry name" value="Ribosomal_uS19_CS"/>
</dbReference>
<keyword evidence="2 7" id="KW-0699">rRNA-binding</keyword>
<dbReference type="PANTHER" id="PTHR11880">
    <property type="entry name" value="RIBOSOMAL PROTEIN S19P FAMILY MEMBER"/>
    <property type="match status" value="1"/>
</dbReference>
<evidence type="ECO:0000256" key="8">
    <source>
        <dbReference type="RuleBase" id="RU003485"/>
    </source>
</evidence>
<dbReference type="FunFam" id="3.30.860.10:FF:000001">
    <property type="entry name" value="30S ribosomal protein S19"/>
    <property type="match status" value="1"/>
</dbReference>
<dbReference type="GO" id="GO:0019843">
    <property type="term" value="F:rRNA binding"/>
    <property type="evidence" value="ECO:0007669"/>
    <property type="project" value="UniProtKB-UniRule"/>
</dbReference>
<dbReference type="InterPro" id="IPR002222">
    <property type="entry name" value="Ribosomal_uS19"/>
</dbReference>
<dbReference type="InterPro" id="IPR005732">
    <property type="entry name" value="Ribosomal_uS19_bac-type"/>
</dbReference>
<dbReference type="GO" id="GO:0006412">
    <property type="term" value="P:translation"/>
    <property type="evidence" value="ECO:0007669"/>
    <property type="project" value="UniProtKB-UniRule"/>
</dbReference>
<evidence type="ECO:0000313" key="9">
    <source>
        <dbReference type="EMBL" id="RAI24749.1"/>
    </source>
</evidence>
<gene>
    <name evidence="7" type="primary">rpsS</name>
    <name evidence="9" type="ORF">CH339_21210</name>
</gene>
<dbReference type="NCBIfam" id="TIGR01050">
    <property type="entry name" value="rpsS_bact"/>
    <property type="match status" value="1"/>
</dbReference>
<comment type="similarity">
    <text evidence="1 7 8">Belongs to the universal ribosomal protein uS19 family.</text>
</comment>
<keyword evidence="10" id="KW-1185">Reference proteome</keyword>